<dbReference type="InterPro" id="IPR032808">
    <property type="entry name" value="DoxX"/>
</dbReference>
<protein>
    <submittedName>
        <fullName evidence="6">DoxX</fullName>
    </submittedName>
</protein>
<feature type="transmembrane region" description="Helical" evidence="5">
    <location>
        <begin position="88"/>
        <end position="106"/>
    </location>
</feature>
<feature type="transmembrane region" description="Helical" evidence="5">
    <location>
        <begin position="65"/>
        <end position="82"/>
    </location>
</feature>
<sequence>MKYATWAAMAVVTLIMLMGGVMKLMGDPMATTSFGVLGLPAWFATFIGICEIAGGIGIWLRRTSMLAAIGIAIIMVGAIYYHVVHTPISEGIPAIVVLLCCGWIISRKGTGVIG</sequence>
<dbReference type="Pfam" id="PF13564">
    <property type="entry name" value="DoxX_2"/>
    <property type="match status" value="1"/>
</dbReference>
<evidence type="ECO:0000256" key="2">
    <source>
        <dbReference type="ARBA" id="ARBA00022692"/>
    </source>
</evidence>
<proteinExistence type="predicted"/>
<comment type="subcellular location">
    <subcellularLocation>
        <location evidence="1">Membrane</location>
        <topology evidence="1">Multi-pass membrane protein</topology>
    </subcellularLocation>
</comment>
<evidence type="ECO:0000256" key="1">
    <source>
        <dbReference type="ARBA" id="ARBA00004141"/>
    </source>
</evidence>
<evidence type="ECO:0000256" key="5">
    <source>
        <dbReference type="SAM" id="Phobius"/>
    </source>
</evidence>
<dbReference type="GO" id="GO:0016020">
    <property type="term" value="C:membrane"/>
    <property type="evidence" value="ECO:0007669"/>
    <property type="project" value="UniProtKB-SubCell"/>
</dbReference>
<keyword evidence="2 5" id="KW-0812">Transmembrane</keyword>
<dbReference type="EMBL" id="FXZK01000001">
    <property type="protein sequence ID" value="SMY05905.1"/>
    <property type="molecule type" value="Genomic_DNA"/>
</dbReference>
<name>A0A238L927_9RHOB</name>
<dbReference type="RefSeq" id="WP_168770434.1">
    <property type="nucleotide sequence ID" value="NZ_FXZK01000001.1"/>
</dbReference>
<keyword evidence="3 5" id="KW-1133">Transmembrane helix</keyword>
<gene>
    <name evidence="6" type="ORF">LOM8899_00026</name>
</gene>
<feature type="transmembrane region" description="Helical" evidence="5">
    <location>
        <begin position="39"/>
        <end position="60"/>
    </location>
</feature>
<dbReference type="AlphaFoldDB" id="A0A238L927"/>
<accession>A0A238L927</accession>
<evidence type="ECO:0000256" key="3">
    <source>
        <dbReference type="ARBA" id="ARBA00022989"/>
    </source>
</evidence>
<evidence type="ECO:0000313" key="7">
    <source>
        <dbReference type="Proteomes" id="UP000201613"/>
    </source>
</evidence>
<evidence type="ECO:0000313" key="6">
    <source>
        <dbReference type="EMBL" id="SMY05905.1"/>
    </source>
</evidence>
<organism evidence="6 7">
    <name type="scientific">Flavimaricola marinus</name>
    <dbReference type="NCBI Taxonomy" id="1819565"/>
    <lineage>
        <taxon>Bacteria</taxon>
        <taxon>Pseudomonadati</taxon>
        <taxon>Pseudomonadota</taxon>
        <taxon>Alphaproteobacteria</taxon>
        <taxon>Rhodobacterales</taxon>
        <taxon>Paracoccaceae</taxon>
        <taxon>Flavimaricola</taxon>
    </lineage>
</organism>
<dbReference type="Proteomes" id="UP000201613">
    <property type="component" value="Unassembled WGS sequence"/>
</dbReference>
<keyword evidence="7" id="KW-1185">Reference proteome</keyword>
<reference evidence="6 7" key="1">
    <citation type="submission" date="2017-05" db="EMBL/GenBank/DDBJ databases">
        <authorList>
            <person name="Song R."/>
            <person name="Chenine A.L."/>
            <person name="Ruprecht R.M."/>
        </authorList>
    </citation>
    <scope>NUCLEOTIDE SEQUENCE [LARGE SCALE GENOMIC DNA]</scope>
    <source>
        <strain evidence="6 7">CECT 8899</strain>
    </source>
</reference>
<keyword evidence="4 5" id="KW-0472">Membrane</keyword>
<evidence type="ECO:0000256" key="4">
    <source>
        <dbReference type="ARBA" id="ARBA00023136"/>
    </source>
</evidence>